<protein>
    <submittedName>
        <fullName evidence="2">Uncharacterized protein</fullName>
    </submittedName>
</protein>
<dbReference type="Proteomes" id="UP000234857">
    <property type="component" value="Unassembled WGS sequence"/>
</dbReference>
<dbReference type="AlphaFoldDB" id="A0A2N5ZKM8"/>
<name>A0A2N5ZKM8_MUIH1</name>
<gene>
    <name evidence="2" type="ORF">C0601_02630</name>
</gene>
<sequence length="353" mass="42490">MIIVFIILIPLNFFLHSKIHSIQENSILKLNKIITDNFKNILLLNINNSLSIENFIENSEFVTREEITNFVNTLNKNNKNLINFFFKRNGFQYSWKETGNKDFFLKRYTEIPLGLSEYKLNGKRYLLYKSNIKKNNSYQSIVVKYDFEKMKKNIDNDLLNYIKLDFSIENKNSNVNKDSLKFKILNKTFISTIERKRSTYLENYFYLFVLFELFLIIIFVSYVFYRNTIDYLKKQQLLNENQTKIITDLDHNSFLKINKYGFIEDFNKKAAETWCLKSESNGEKSFFDLIYDENSKQIFRFFLLTKPEYDENRNLFIILKDRKCNKIPTSISWEYMELEGKKDKIIFHIEDVS</sequence>
<evidence type="ECO:0000313" key="3">
    <source>
        <dbReference type="Proteomes" id="UP000234857"/>
    </source>
</evidence>
<keyword evidence="1" id="KW-0812">Transmembrane</keyword>
<comment type="caution">
    <text evidence="2">The sequence shown here is derived from an EMBL/GenBank/DDBJ whole genome shotgun (WGS) entry which is preliminary data.</text>
</comment>
<feature type="transmembrane region" description="Helical" evidence="1">
    <location>
        <begin position="204"/>
        <end position="225"/>
    </location>
</feature>
<evidence type="ECO:0000313" key="2">
    <source>
        <dbReference type="EMBL" id="PLX19174.1"/>
    </source>
</evidence>
<organism evidence="2 3">
    <name type="scientific">Muiribacterium halophilum</name>
    <dbReference type="NCBI Taxonomy" id="2053465"/>
    <lineage>
        <taxon>Bacteria</taxon>
        <taxon>Candidatus Muiribacteriota</taxon>
        <taxon>Candidatus Muiribacteriia</taxon>
        <taxon>Candidatus Muiribacteriales</taxon>
        <taxon>Candidatus Muiribacteriaceae</taxon>
        <taxon>Candidatus Muiribacterium</taxon>
    </lineage>
</organism>
<reference evidence="2 3" key="1">
    <citation type="submission" date="2017-11" db="EMBL/GenBank/DDBJ databases">
        <title>Genome-resolved metagenomics identifies genetic mobility, metabolic interactions, and unexpected diversity in perchlorate-reducing communities.</title>
        <authorList>
            <person name="Barnum T.P."/>
            <person name="Figueroa I.A."/>
            <person name="Carlstrom C.I."/>
            <person name="Lucas L.N."/>
            <person name="Engelbrektson A.L."/>
            <person name="Coates J.D."/>
        </authorList>
    </citation>
    <scope>NUCLEOTIDE SEQUENCE [LARGE SCALE GENOMIC DNA]</scope>
    <source>
        <strain evidence="2">BM706</strain>
    </source>
</reference>
<accession>A0A2N5ZKM8</accession>
<dbReference type="EMBL" id="PKTG01000039">
    <property type="protein sequence ID" value="PLX19174.1"/>
    <property type="molecule type" value="Genomic_DNA"/>
</dbReference>
<keyword evidence="1" id="KW-0472">Membrane</keyword>
<proteinExistence type="predicted"/>
<evidence type="ECO:0000256" key="1">
    <source>
        <dbReference type="SAM" id="Phobius"/>
    </source>
</evidence>
<keyword evidence="1" id="KW-1133">Transmembrane helix</keyword>